<feature type="transmembrane region" description="Helical" evidence="1">
    <location>
        <begin position="165"/>
        <end position="190"/>
    </location>
</feature>
<name>A0A926NG30_9BACI</name>
<evidence type="ECO:0000313" key="3">
    <source>
        <dbReference type="Proteomes" id="UP000626844"/>
    </source>
</evidence>
<evidence type="ECO:0000256" key="1">
    <source>
        <dbReference type="SAM" id="Phobius"/>
    </source>
</evidence>
<keyword evidence="1" id="KW-0812">Transmembrane</keyword>
<dbReference type="AlphaFoldDB" id="A0A926NG30"/>
<keyword evidence="3" id="KW-1185">Reference proteome</keyword>
<dbReference type="RefSeq" id="WP_191156831.1">
    <property type="nucleotide sequence ID" value="NZ_JACXAI010000005.1"/>
</dbReference>
<accession>A0A926NG30</accession>
<organism evidence="2 3">
    <name type="scientific">Metabacillus arenae</name>
    <dbReference type="NCBI Taxonomy" id="2771434"/>
    <lineage>
        <taxon>Bacteria</taxon>
        <taxon>Bacillati</taxon>
        <taxon>Bacillota</taxon>
        <taxon>Bacilli</taxon>
        <taxon>Bacillales</taxon>
        <taxon>Bacillaceae</taxon>
        <taxon>Metabacillus</taxon>
    </lineage>
</organism>
<feature type="transmembrane region" description="Helical" evidence="1">
    <location>
        <begin position="271"/>
        <end position="293"/>
    </location>
</feature>
<feature type="transmembrane region" description="Helical" evidence="1">
    <location>
        <begin position="12"/>
        <end position="45"/>
    </location>
</feature>
<keyword evidence="1" id="KW-0472">Membrane</keyword>
<keyword evidence="1" id="KW-1133">Transmembrane helix</keyword>
<gene>
    <name evidence="2" type="ORF">IC621_06345</name>
</gene>
<protein>
    <submittedName>
        <fullName evidence="2">YybS family protein</fullName>
    </submittedName>
</protein>
<dbReference type="Proteomes" id="UP000626844">
    <property type="component" value="Unassembled WGS sequence"/>
</dbReference>
<proteinExistence type="predicted"/>
<reference evidence="2" key="1">
    <citation type="submission" date="2020-09" db="EMBL/GenBank/DDBJ databases">
        <title>A novel bacterium of genus Bacillus, isolated from South China Sea.</title>
        <authorList>
            <person name="Huang H."/>
            <person name="Mo K."/>
            <person name="Hu Y."/>
        </authorList>
    </citation>
    <scope>NUCLEOTIDE SEQUENCE</scope>
    <source>
        <strain evidence="2">IB182487</strain>
    </source>
</reference>
<comment type="caution">
    <text evidence="2">The sequence shown here is derived from an EMBL/GenBank/DDBJ whole genome shotgun (WGS) entry which is preliminary data.</text>
</comment>
<feature type="transmembrane region" description="Helical" evidence="1">
    <location>
        <begin position="99"/>
        <end position="124"/>
    </location>
</feature>
<sequence length="308" mass="34847">MKQTNFLTEGAVLLALYAVLLFLVIYIPVIGVVLMFGLALPFIIIAYRYSIKQSLLVYFASLLLSMLIANVSGIGTTLIFATAGILMGHYYKKNQTMSAIIAGSLSYFVTTAILYSAVIAFLQIDIPGLIEESFQQSISLFQSMGQDIGDEQLKLLKEQLQTAEYMFPSVFVITGVILSFITHLICSLMLRRLKVQIQPLPPFREWSLPKNLIWYYLIATILMLFNLEKGSYWYIAALNVYYVLNFAMTVQGLSFVYFYSHHKKVSKALPILVTVFSIILPFLQQIVRILGIIDLGFNLRTRIKQVGK</sequence>
<dbReference type="EMBL" id="JACXAI010000005">
    <property type="protein sequence ID" value="MBD1379843.1"/>
    <property type="molecule type" value="Genomic_DNA"/>
</dbReference>
<dbReference type="PANTHER" id="PTHR41324:SF1">
    <property type="entry name" value="DUF2232 DOMAIN-CONTAINING PROTEIN"/>
    <property type="match status" value="1"/>
</dbReference>
<dbReference type="Pfam" id="PF09991">
    <property type="entry name" value="DUF2232"/>
    <property type="match status" value="1"/>
</dbReference>
<evidence type="ECO:0000313" key="2">
    <source>
        <dbReference type="EMBL" id="MBD1379843.1"/>
    </source>
</evidence>
<feature type="transmembrane region" description="Helical" evidence="1">
    <location>
        <begin position="233"/>
        <end position="259"/>
    </location>
</feature>
<dbReference type="PANTHER" id="PTHR41324">
    <property type="entry name" value="MEMBRANE PROTEIN-RELATED"/>
    <property type="match status" value="1"/>
</dbReference>
<dbReference type="InterPro" id="IPR018710">
    <property type="entry name" value="DUF2232"/>
</dbReference>
<feature type="transmembrane region" description="Helical" evidence="1">
    <location>
        <begin position="57"/>
        <end position="87"/>
    </location>
</feature>